<organism evidence="3 4">
    <name type="scientific">Deinococcus cellulosilyticus (strain DSM 18568 / NBRC 106333 / KACC 11606 / 5516J-15)</name>
    <dbReference type="NCBI Taxonomy" id="1223518"/>
    <lineage>
        <taxon>Bacteria</taxon>
        <taxon>Thermotogati</taxon>
        <taxon>Deinococcota</taxon>
        <taxon>Deinococci</taxon>
        <taxon>Deinococcales</taxon>
        <taxon>Deinococcaceae</taxon>
        <taxon>Deinococcus</taxon>
    </lineage>
</organism>
<accession>A0A511N543</accession>
<sequence length="289" mass="32013">MIRHVVLQIKPEKGNIQGNLERLKKALLDIREESPDVVVLPESFLTAYFLQGGVRELALTQQELFVRLSSMYQELNWPGLLDLVIGFYEREGGTFYNSCAYVELGGRGILHVHRKVFLPTYGVFDEERYLSRGSRIQAFNSRFGRVGMLICEDFWHTVTSTIIALDGAQVVYVPSASPARGFASQNPANMERWSALAQAVAAEHGMYTLLSSLIGFEGGKGMVGGSLIVSPEGKIMVSAPAFEEAALVAEIDLERIPAVRYDNPLLADLQGNLPSILPDLNRVMHRGEK</sequence>
<proteinExistence type="predicted"/>
<evidence type="ECO:0000259" key="2">
    <source>
        <dbReference type="PROSITE" id="PS50263"/>
    </source>
</evidence>
<feature type="domain" description="CN hydrolase" evidence="2">
    <location>
        <begin position="2"/>
        <end position="253"/>
    </location>
</feature>
<dbReference type="Pfam" id="PF00795">
    <property type="entry name" value="CN_hydrolase"/>
    <property type="match status" value="1"/>
</dbReference>
<dbReference type="OrthoDB" id="9811121at2"/>
<dbReference type="InterPro" id="IPR003010">
    <property type="entry name" value="C-N_Hydrolase"/>
</dbReference>
<dbReference type="Gene3D" id="3.60.110.10">
    <property type="entry name" value="Carbon-nitrogen hydrolase"/>
    <property type="match status" value="1"/>
</dbReference>
<dbReference type="SUPFAM" id="SSF56317">
    <property type="entry name" value="Carbon-nitrogen hydrolase"/>
    <property type="match status" value="1"/>
</dbReference>
<reference evidence="3 4" key="1">
    <citation type="submission" date="2019-07" db="EMBL/GenBank/DDBJ databases">
        <title>Whole genome shotgun sequence of Deinococcus cellulosilyticus NBRC 106333.</title>
        <authorList>
            <person name="Hosoyama A."/>
            <person name="Uohara A."/>
            <person name="Ohji S."/>
            <person name="Ichikawa N."/>
        </authorList>
    </citation>
    <scope>NUCLEOTIDE SEQUENCE [LARGE SCALE GENOMIC DNA]</scope>
    <source>
        <strain evidence="3 4">NBRC 106333</strain>
    </source>
</reference>
<comment type="caution">
    <text evidence="3">The sequence shown here is derived from an EMBL/GenBank/DDBJ whole genome shotgun (WGS) entry which is preliminary data.</text>
</comment>
<dbReference type="PANTHER" id="PTHR43674">
    <property type="entry name" value="NITRILASE C965.09-RELATED"/>
    <property type="match status" value="1"/>
</dbReference>
<dbReference type="PROSITE" id="PS50263">
    <property type="entry name" value="CN_HYDROLASE"/>
    <property type="match status" value="1"/>
</dbReference>
<name>A0A511N543_DEIC1</name>
<dbReference type="InterPro" id="IPR050345">
    <property type="entry name" value="Aliph_Amidase/BUP"/>
</dbReference>
<keyword evidence="1 3" id="KW-0378">Hydrolase</keyword>
<dbReference type="GO" id="GO:0033388">
    <property type="term" value="P:putrescine biosynthetic process from arginine"/>
    <property type="evidence" value="ECO:0007669"/>
    <property type="project" value="TreeGrafter"/>
</dbReference>
<keyword evidence="4" id="KW-1185">Reference proteome</keyword>
<dbReference type="EMBL" id="BJXB01000017">
    <property type="protein sequence ID" value="GEM47964.1"/>
    <property type="molecule type" value="Genomic_DNA"/>
</dbReference>
<dbReference type="AlphaFoldDB" id="A0A511N543"/>
<dbReference type="GO" id="GO:0050126">
    <property type="term" value="F:N-carbamoylputrescine amidase activity"/>
    <property type="evidence" value="ECO:0007669"/>
    <property type="project" value="TreeGrafter"/>
</dbReference>
<evidence type="ECO:0000313" key="4">
    <source>
        <dbReference type="Proteomes" id="UP000321306"/>
    </source>
</evidence>
<dbReference type="Proteomes" id="UP000321306">
    <property type="component" value="Unassembled WGS sequence"/>
</dbReference>
<gene>
    <name evidence="3" type="ORF">DC3_35990</name>
</gene>
<evidence type="ECO:0000256" key="1">
    <source>
        <dbReference type="ARBA" id="ARBA00022801"/>
    </source>
</evidence>
<dbReference type="RefSeq" id="WP_146886655.1">
    <property type="nucleotide sequence ID" value="NZ_BJXB01000017.1"/>
</dbReference>
<protein>
    <submittedName>
        <fullName evidence="3">Carbon-nitrogen hydrolase</fullName>
    </submittedName>
</protein>
<evidence type="ECO:0000313" key="3">
    <source>
        <dbReference type="EMBL" id="GEM47964.1"/>
    </source>
</evidence>
<dbReference type="PANTHER" id="PTHR43674:SF2">
    <property type="entry name" value="BETA-UREIDOPROPIONASE"/>
    <property type="match status" value="1"/>
</dbReference>
<dbReference type="InterPro" id="IPR036526">
    <property type="entry name" value="C-N_Hydrolase_sf"/>
</dbReference>